<sequence>MGWIRLKLKWPGPVPAEPEFANRTDSPLLLEPSKFGFRTYATPSAFPHLQQSSSKKGNYLFVASSAKHLKPVVTARVFFSGPEPCMLVTVTVDLSKEGIKKTALSMSQNLTLGYAALLGMGGLMGYLKSGSQKSLLAGGLSASILYYVHTQLPTNPVYASSIGLGVSSTLMGVMGYRFLMSKKIFPAGVVSLVSLVMTGGYIHGVLRSMH</sequence>
<evidence type="ECO:0000256" key="3">
    <source>
        <dbReference type="ARBA" id="ARBA00022692"/>
    </source>
</evidence>
<dbReference type="EMBL" id="CM004402">
    <property type="protein sequence ID" value="OAY26954.1"/>
    <property type="molecule type" value="Genomic_DNA"/>
</dbReference>
<dbReference type="PANTHER" id="PTHR12668">
    <property type="entry name" value="TRANSMEMBRANE PROTEIN 14, 15"/>
    <property type="match status" value="1"/>
</dbReference>
<evidence type="ECO:0000313" key="7">
    <source>
        <dbReference type="EMBL" id="OAY26954.1"/>
    </source>
</evidence>
<evidence type="ECO:0000256" key="2">
    <source>
        <dbReference type="ARBA" id="ARBA00007590"/>
    </source>
</evidence>
<dbReference type="STRING" id="3983.A0A2C9UB00"/>
<organism evidence="7">
    <name type="scientific">Manihot esculenta</name>
    <name type="common">Cassava</name>
    <name type="synonym">Jatropha manihot</name>
    <dbReference type="NCBI Taxonomy" id="3983"/>
    <lineage>
        <taxon>Eukaryota</taxon>
        <taxon>Viridiplantae</taxon>
        <taxon>Streptophyta</taxon>
        <taxon>Embryophyta</taxon>
        <taxon>Tracheophyta</taxon>
        <taxon>Spermatophyta</taxon>
        <taxon>Magnoliopsida</taxon>
        <taxon>eudicotyledons</taxon>
        <taxon>Gunneridae</taxon>
        <taxon>Pentapetalae</taxon>
        <taxon>rosids</taxon>
        <taxon>fabids</taxon>
        <taxon>Malpighiales</taxon>
        <taxon>Euphorbiaceae</taxon>
        <taxon>Crotonoideae</taxon>
        <taxon>Manihoteae</taxon>
        <taxon>Manihot</taxon>
    </lineage>
</organism>
<evidence type="ECO:0000256" key="5">
    <source>
        <dbReference type="ARBA" id="ARBA00023136"/>
    </source>
</evidence>
<accession>A0A2C9UB00</accession>
<protein>
    <submittedName>
        <fullName evidence="7">Uncharacterized protein</fullName>
    </submittedName>
</protein>
<evidence type="ECO:0000256" key="6">
    <source>
        <dbReference type="SAM" id="Phobius"/>
    </source>
</evidence>
<dbReference type="GO" id="GO:0015245">
    <property type="term" value="F:fatty acid transmembrane transporter activity"/>
    <property type="evidence" value="ECO:0000318"/>
    <property type="project" value="GO_Central"/>
</dbReference>
<reference evidence="7" key="1">
    <citation type="submission" date="2016-02" db="EMBL/GenBank/DDBJ databases">
        <title>WGS assembly of Manihot esculenta.</title>
        <authorList>
            <person name="Bredeson J.V."/>
            <person name="Prochnik S.E."/>
            <person name="Lyons J.B."/>
            <person name="Schmutz J."/>
            <person name="Grimwood J."/>
            <person name="Vrebalov J."/>
            <person name="Bart R.S."/>
            <person name="Amuge T."/>
            <person name="Ferguson M.E."/>
            <person name="Green R."/>
            <person name="Putnam N."/>
            <person name="Stites J."/>
            <person name="Rounsley S."/>
            <person name="Rokhsar D.S."/>
        </authorList>
    </citation>
    <scope>NUCLEOTIDE SEQUENCE [LARGE SCALE GENOMIC DNA]</scope>
    <source>
        <tissue evidence="7">Leaf</tissue>
    </source>
</reference>
<dbReference type="GO" id="GO:0009706">
    <property type="term" value="C:chloroplast inner membrane"/>
    <property type="evidence" value="ECO:0000318"/>
    <property type="project" value="GO_Central"/>
</dbReference>
<dbReference type="PANTHER" id="PTHR12668:SF37">
    <property type="entry name" value="PROTEIN FATTY ACID EXPORT 2, CHLOROPLASTIC"/>
    <property type="match status" value="1"/>
</dbReference>
<evidence type="ECO:0000256" key="4">
    <source>
        <dbReference type="ARBA" id="ARBA00022989"/>
    </source>
</evidence>
<feature type="transmembrane region" description="Helical" evidence="6">
    <location>
        <begin position="184"/>
        <end position="206"/>
    </location>
</feature>
<proteinExistence type="inferred from homology"/>
<dbReference type="Pfam" id="PF03647">
    <property type="entry name" value="Tmemb_14"/>
    <property type="match status" value="1"/>
</dbReference>
<keyword evidence="4 6" id="KW-1133">Transmembrane helix</keyword>
<dbReference type="Gene3D" id="1.10.10.1740">
    <property type="entry name" value="Transmembrane protein 14-like"/>
    <property type="match status" value="1"/>
</dbReference>
<feature type="transmembrane region" description="Helical" evidence="6">
    <location>
        <begin position="157"/>
        <end position="178"/>
    </location>
</feature>
<comment type="similarity">
    <text evidence="2">Belongs to the TMEM14 family.</text>
</comment>
<dbReference type="InterPro" id="IPR005349">
    <property type="entry name" value="TMEM14"/>
</dbReference>
<dbReference type="FunFam" id="1.10.10.1740:FF:000002">
    <property type="entry name" value="Transmembrane protein 14C"/>
    <property type="match status" value="1"/>
</dbReference>
<name>A0A2C9UB00_MANES</name>
<dbReference type="AlphaFoldDB" id="A0A2C9UB00"/>
<dbReference type="GO" id="GO:0015908">
    <property type="term" value="P:fatty acid transport"/>
    <property type="evidence" value="ECO:0000318"/>
    <property type="project" value="GO_Central"/>
</dbReference>
<comment type="subcellular location">
    <subcellularLocation>
        <location evidence="1">Membrane</location>
        <topology evidence="1">Multi-pass membrane protein</topology>
    </subcellularLocation>
</comment>
<gene>
    <name evidence="7" type="ORF">MANES_16G088200</name>
</gene>
<feature type="transmembrane region" description="Helical" evidence="6">
    <location>
        <begin position="110"/>
        <end position="127"/>
    </location>
</feature>
<evidence type="ECO:0000256" key="1">
    <source>
        <dbReference type="ARBA" id="ARBA00004141"/>
    </source>
</evidence>
<keyword evidence="5 6" id="KW-0472">Membrane</keyword>
<dbReference type="InterPro" id="IPR044890">
    <property type="entry name" value="TMEM14_sf"/>
</dbReference>
<keyword evidence="3 6" id="KW-0812">Transmembrane</keyword>